<evidence type="ECO:0000313" key="3">
    <source>
        <dbReference type="Proteomes" id="UP000199071"/>
    </source>
</evidence>
<dbReference type="InterPro" id="IPR014710">
    <property type="entry name" value="RmlC-like_jellyroll"/>
</dbReference>
<dbReference type="AlphaFoldDB" id="A0A1G6BJ98"/>
<dbReference type="CDD" id="cd00038">
    <property type="entry name" value="CAP_ED"/>
    <property type="match status" value="1"/>
</dbReference>
<dbReference type="InterPro" id="IPR018488">
    <property type="entry name" value="cNMP-bd_CS"/>
</dbReference>
<protein>
    <submittedName>
        <fullName evidence="2">Cyclic nucleotide-binding domain-containing protein</fullName>
    </submittedName>
</protein>
<name>A0A1G6BJ98_9HYPH</name>
<dbReference type="SMART" id="SM00100">
    <property type="entry name" value="cNMP"/>
    <property type="match status" value="1"/>
</dbReference>
<dbReference type="PANTHER" id="PTHR23011:SF28">
    <property type="entry name" value="CYCLIC NUCLEOTIDE-BINDING DOMAIN CONTAINING PROTEIN"/>
    <property type="match status" value="1"/>
</dbReference>
<dbReference type="SUPFAM" id="SSF51206">
    <property type="entry name" value="cAMP-binding domain-like"/>
    <property type="match status" value="1"/>
</dbReference>
<keyword evidence="3" id="KW-1185">Reference proteome</keyword>
<feature type="domain" description="Cyclic nucleotide-binding" evidence="1">
    <location>
        <begin position="13"/>
        <end position="130"/>
    </location>
</feature>
<reference evidence="2 3" key="1">
    <citation type="submission" date="2016-10" db="EMBL/GenBank/DDBJ databases">
        <authorList>
            <person name="de Groot N.N."/>
        </authorList>
    </citation>
    <scope>NUCLEOTIDE SEQUENCE [LARGE SCALE GENOMIC DNA]</scope>
    <source>
        <strain evidence="2 3">ATCC 35022</strain>
    </source>
</reference>
<sequence length="165" mass="17857">MDAYDILKATPFFAEVLDEPELKILSDHARTVSFDKGAKLIEEDGPGHSMFVIVKGAAEVSVADEEGAVATLGEGGILGEMSLLTGAPRSATVTATEPVEALEVDKSALANVLWMSPTLVDRFVAMLMRRQRELDKMYGGVAWGMLRPGKAELTNTIRDFLQTTE</sequence>
<evidence type="ECO:0000313" key="2">
    <source>
        <dbReference type="EMBL" id="SDB20667.1"/>
    </source>
</evidence>
<dbReference type="Gene3D" id="2.60.120.10">
    <property type="entry name" value="Jelly Rolls"/>
    <property type="match status" value="1"/>
</dbReference>
<dbReference type="Proteomes" id="UP000199071">
    <property type="component" value="Unassembled WGS sequence"/>
</dbReference>
<dbReference type="PROSITE" id="PS00889">
    <property type="entry name" value="CNMP_BINDING_2"/>
    <property type="match status" value="1"/>
</dbReference>
<gene>
    <name evidence="2" type="ORF">SAMN02982931_01519</name>
</gene>
<dbReference type="RefSeq" id="WP_090875819.1">
    <property type="nucleotide sequence ID" value="NZ_FMXQ01000003.1"/>
</dbReference>
<dbReference type="EMBL" id="FMXQ01000003">
    <property type="protein sequence ID" value="SDB20667.1"/>
    <property type="molecule type" value="Genomic_DNA"/>
</dbReference>
<organism evidence="2 3">
    <name type="scientific">Bauldia litoralis</name>
    <dbReference type="NCBI Taxonomy" id="665467"/>
    <lineage>
        <taxon>Bacteria</taxon>
        <taxon>Pseudomonadati</taxon>
        <taxon>Pseudomonadota</taxon>
        <taxon>Alphaproteobacteria</taxon>
        <taxon>Hyphomicrobiales</taxon>
        <taxon>Kaistiaceae</taxon>
        <taxon>Bauldia</taxon>
    </lineage>
</organism>
<accession>A0A1G6BJ98</accession>
<dbReference type="PROSITE" id="PS50042">
    <property type="entry name" value="CNMP_BINDING_3"/>
    <property type="match status" value="1"/>
</dbReference>
<dbReference type="InterPro" id="IPR018490">
    <property type="entry name" value="cNMP-bd_dom_sf"/>
</dbReference>
<evidence type="ECO:0000259" key="1">
    <source>
        <dbReference type="PROSITE" id="PS50042"/>
    </source>
</evidence>
<dbReference type="PANTHER" id="PTHR23011">
    <property type="entry name" value="CYCLIC NUCLEOTIDE-BINDING DOMAIN CONTAINING PROTEIN"/>
    <property type="match status" value="1"/>
</dbReference>
<dbReference type="OrthoDB" id="9775207at2"/>
<dbReference type="PRINTS" id="PR00103">
    <property type="entry name" value="CAMPKINASE"/>
</dbReference>
<proteinExistence type="predicted"/>
<dbReference type="InterPro" id="IPR000595">
    <property type="entry name" value="cNMP-bd_dom"/>
</dbReference>
<dbReference type="Pfam" id="PF00027">
    <property type="entry name" value="cNMP_binding"/>
    <property type="match status" value="1"/>
</dbReference>
<dbReference type="STRING" id="665467.SAMN02982931_01519"/>